<dbReference type="PANTHER" id="PTHR13789:SF309">
    <property type="entry name" value="PUTATIVE (AFU_ORTHOLOGUE AFUA_6G14510)-RELATED"/>
    <property type="match status" value="1"/>
</dbReference>
<evidence type="ECO:0000256" key="1">
    <source>
        <dbReference type="ARBA" id="ARBA00023002"/>
    </source>
</evidence>
<comment type="caution">
    <text evidence="4">The sequence shown here is derived from an EMBL/GenBank/DDBJ whole genome shotgun (WGS) entry which is preliminary data.</text>
</comment>
<keyword evidence="5" id="KW-1185">Reference proteome</keyword>
<evidence type="ECO:0000313" key="4">
    <source>
        <dbReference type="EMBL" id="MDY0870814.1"/>
    </source>
</evidence>
<gene>
    <name evidence="4" type="ORF">SMD31_02730</name>
</gene>
<dbReference type="InterPro" id="IPR036188">
    <property type="entry name" value="FAD/NAD-bd_sf"/>
</dbReference>
<evidence type="ECO:0000313" key="5">
    <source>
        <dbReference type="Proteomes" id="UP001271769"/>
    </source>
</evidence>
<dbReference type="Pfam" id="PF01494">
    <property type="entry name" value="FAD_binding_3"/>
    <property type="match status" value="1"/>
</dbReference>
<evidence type="ECO:0000259" key="3">
    <source>
        <dbReference type="Pfam" id="PF01494"/>
    </source>
</evidence>
<dbReference type="RefSeq" id="WP_320499162.1">
    <property type="nucleotide sequence ID" value="NZ_JAXCLX010000001.1"/>
</dbReference>
<dbReference type="EMBL" id="JAXCLX010000001">
    <property type="protein sequence ID" value="MDY0870814.1"/>
    <property type="molecule type" value="Genomic_DNA"/>
</dbReference>
<accession>A0ABU5DV51</accession>
<dbReference type="PRINTS" id="PR00420">
    <property type="entry name" value="RNGMNOXGNASE"/>
</dbReference>
<organism evidence="4 5">
    <name type="scientific">Dongia rigui</name>
    <dbReference type="NCBI Taxonomy" id="940149"/>
    <lineage>
        <taxon>Bacteria</taxon>
        <taxon>Pseudomonadati</taxon>
        <taxon>Pseudomonadota</taxon>
        <taxon>Alphaproteobacteria</taxon>
        <taxon>Rhodospirillales</taxon>
        <taxon>Dongiaceae</taxon>
        <taxon>Dongia</taxon>
    </lineage>
</organism>
<sequence>MRHLEIAISGCGPAGLAAACFLADAGHQPVIYERFAEARPVGAGLMLQPAGLMALERIGCRAEVEALGSRITRFRGQHAPDWRQLVEVDYSRLPGDLYGLGIHRASLFTTLQRAAGARGIAIRTATDIADVLPGPHGRLRPLGLDGRELPAVDLVIDASGVNSRLRRLVGAAPSPSPYRYGAIWASLPNTDFARDVLLQRYVAARHMVGVLPVGHLPDSPTPLVTLFWSLRPEDHGALLAAGFEAWRGKVAAIWPQAARLLDDTTEFSAFALARYAQFTLRVPYAEGIVFIGDAAHSTSPQLGAGVTMAMLDAAALTDALAASDSLPTAQQTYAGRRNRHIRFYQMMSRLLTPLFQSDTRLLADLRDAAMPLIDHFPWLRRRMTETFAGLGTGLFTAARPDTLAGCKF</sequence>
<keyword evidence="2" id="KW-0503">Monooxygenase</keyword>
<dbReference type="Proteomes" id="UP001271769">
    <property type="component" value="Unassembled WGS sequence"/>
</dbReference>
<dbReference type="PROSITE" id="PS51257">
    <property type="entry name" value="PROKAR_LIPOPROTEIN"/>
    <property type="match status" value="1"/>
</dbReference>
<dbReference type="InterPro" id="IPR050493">
    <property type="entry name" value="FAD-dep_Monooxygenase_BioMet"/>
</dbReference>
<name>A0ABU5DV51_9PROT</name>
<proteinExistence type="predicted"/>
<keyword evidence="1" id="KW-0560">Oxidoreductase</keyword>
<dbReference type="PANTHER" id="PTHR13789">
    <property type="entry name" value="MONOOXYGENASE"/>
    <property type="match status" value="1"/>
</dbReference>
<evidence type="ECO:0000256" key="2">
    <source>
        <dbReference type="ARBA" id="ARBA00023033"/>
    </source>
</evidence>
<protein>
    <submittedName>
        <fullName evidence="4">NAD(P)/FAD-dependent oxidoreductase</fullName>
    </submittedName>
</protein>
<dbReference type="Gene3D" id="3.50.50.60">
    <property type="entry name" value="FAD/NAD(P)-binding domain"/>
    <property type="match status" value="1"/>
</dbReference>
<dbReference type="InterPro" id="IPR002938">
    <property type="entry name" value="FAD-bd"/>
</dbReference>
<feature type="domain" description="FAD-binding" evidence="3">
    <location>
        <begin position="5"/>
        <end position="322"/>
    </location>
</feature>
<reference evidence="4 5" key="1">
    <citation type="journal article" date="2013" name="Antonie Van Leeuwenhoek">
        <title>Dongia rigui sp. nov., isolated from freshwater of a large wetland in Korea.</title>
        <authorList>
            <person name="Baik K.S."/>
            <person name="Hwang Y.M."/>
            <person name="Choi J.S."/>
            <person name="Kwon J."/>
            <person name="Seong C.N."/>
        </authorList>
    </citation>
    <scope>NUCLEOTIDE SEQUENCE [LARGE SCALE GENOMIC DNA]</scope>
    <source>
        <strain evidence="4 5">04SU4-P</strain>
    </source>
</reference>
<dbReference type="SUPFAM" id="SSF51905">
    <property type="entry name" value="FAD/NAD(P)-binding domain"/>
    <property type="match status" value="1"/>
</dbReference>